<evidence type="ECO:0000256" key="1">
    <source>
        <dbReference type="SAM" id="MobiDB-lite"/>
    </source>
</evidence>
<protein>
    <submittedName>
        <fullName evidence="2">Uncharacterized protein</fullName>
    </submittedName>
</protein>
<organism evidence="2">
    <name type="scientific">Spongospora subterranea</name>
    <dbReference type="NCBI Taxonomy" id="70186"/>
    <lineage>
        <taxon>Eukaryota</taxon>
        <taxon>Sar</taxon>
        <taxon>Rhizaria</taxon>
        <taxon>Endomyxa</taxon>
        <taxon>Phytomyxea</taxon>
        <taxon>Plasmodiophorida</taxon>
        <taxon>Plasmodiophoridae</taxon>
        <taxon>Spongospora</taxon>
    </lineage>
</organism>
<name>A0A0H5RTJ6_9EUKA</name>
<sequence length="101" mass="11527">MVQGRDHEVEGGTASEEREEEEGKEGEIGSEQDGEGNYDKFSYLYWRDAVLEILLMMMVVRMNGNSSGSRADHDTIRGIRYIVTIPQAIQINLTHDRNHDQ</sequence>
<feature type="region of interest" description="Disordered" evidence="1">
    <location>
        <begin position="1"/>
        <end position="38"/>
    </location>
</feature>
<feature type="compositionally biased region" description="Acidic residues" evidence="1">
    <location>
        <begin position="17"/>
        <end position="36"/>
    </location>
</feature>
<dbReference type="EMBL" id="HACM01011622">
    <property type="protein sequence ID" value="CRZ12064.1"/>
    <property type="molecule type" value="Transcribed_RNA"/>
</dbReference>
<dbReference type="AlphaFoldDB" id="A0A0H5RTJ6"/>
<reference evidence="2" key="1">
    <citation type="submission" date="2015-04" db="EMBL/GenBank/DDBJ databases">
        <title>The genome sequence of the plant pathogenic Rhizarian Plasmodiophora brassicae reveals insights in its biotrophic life cycle and the origin of chitin synthesis.</title>
        <authorList>
            <person name="Schwelm A."/>
            <person name="Fogelqvist J."/>
            <person name="Knaust A."/>
            <person name="Julke S."/>
            <person name="Lilja T."/>
            <person name="Dhandapani V."/>
            <person name="Bonilla-Rosso G."/>
            <person name="Karlsson M."/>
            <person name="Shevchenko A."/>
            <person name="Choi S.R."/>
            <person name="Kim H.G."/>
            <person name="Park J.Y."/>
            <person name="Lim Y.P."/>
            <person name="Ludwig-Muller J."/>
            <person name="Dixelius C."/>
        </authorList>
    </citation>
    <scope>NUCLEOTIDE SEQUENCE</scope>
    <source>
        <tissue evidence="2">Potato root galls</tissue>
    </source>
</reference>
<accession>A0A0H5RTJ6</accession>
<proteinExistence type="predicted"/>
<evidence type="ECO:0000313" key="2">
    <source>
        <dbReference type="EMBL" id="CRZ12064.1"/>
    </source>
</evidence>
<feature type="compositionally biased region" description="Basic and acidic residues" evidence="1">
    <location>
        <begin position="1"/>
        <end position="10"/>
    </location>
</feature>